<evidence type="ECO:0000256" key="4">
    <source>
        <dbReference type="ARBA" id="ARBA00023136"/>
    </source>
</evidence>
<keyword evidence="4 5" id="KW-0472">Membrane</keyword>
<dbReference type="Gene3D" id="3.10.450.230">
    <property type="entry name" value="VirB8 protein"/>
    <property type="match status" value="1"/>
</dbReference>
<feature type="transmembrane region" description="Helical" evidence="5">
    <location>
        <begin position="43"/>
        <end position="64"/>
    </location>
</feature>
<name>A0A0F3KXD0_9GAMM</name>
<evidence type="ECO:0000256" key="1">
    <source>
        <dbReference type="ARBA" id="ARBA00004167"/>
    </source>
</evidence>
<gene>
    <name evidence="7" type="ORF">VI08_07495</name>
</gene>
<dbReference type="RefSeq" id="WP_045828913.1">
    <property type="nucleotide sequence ID" value="NZ_JZRB01000014.1"/>
</dbReference>
<dbReference type="InterPro" id="IPR035658">
    <property type="entry name" value="TrbF"/>
</dbReference>
<evidence type="ECO:0000256" key="3">
    <source>
        <dbReference type="ARBA" id="ARBA00022989"/>
    </source>
</evidence>
<dbReference type="AlphaFoldDB" id="A0A0F3KXD0"/>
<dbReference type="InterPro" id="IPR032710">
    <property type="entry name" value="NTF2-like_dom_sf"/>
</dbReference>
<dbReference type="SUPFAM" id="SSF54427">
    <property type="entry name" value="NTF2-like"/>
    <property type="match status" value="1"/>
</dbReference>
<dbReference type="GO" id="GO:0016020">
    <property type="term" value="C:membrane"/>
    <property type="evidence" value="ECO:0007669"/>
    <property type="project" value="UniProtKB-SubCell"/>
</dbReference>
<feature type="domain" description="Bacterial virulence protein VirB8" evidence="6">
    <location>
        <begin position="25"/>
        <end position="236"/>
    </location>
</feature>
<proteinExistence type="predicted"/>
<sequence length="238" mass="26205">MMKKKKRAGAPLAPASGLGHPYLNARRTWNSHVGTLVASRTLWQAMALTSLLVALAAVGGVVYIGSQSKFVPYVVEVNKLGEAMAVAPASQAAKLDQRVVRASVAEFITNARIVSPDIAMQRRAIFKLYALMQSNSAATRKMTAYLNGNPETNPFKRAEKMTANVEIVSAIPQTAATWQVDWVETLRTRKGETLGKPYRMRALLNVDARGLPPDTDEEQLRLNPLGIYITDYSWSKQF</sequence>
<evidence type="ECO:0000313" key="8">
    <source>
        <dbReference type="Proteomes" id="UP000033651"/>
    </source>
</evidence>
<keyword evidence="2 5" id="KW-0812">Transmembrane</keyword>
<evidence type="ECO:0000259" key="6">
    <source>
        <dbReference type="Pfam" id="PF04335"/>
    </source>
</evidence>
<comment type="subcellular location">
    <subcellularLocation>
        <location evidence="1">Membrane</location>
        <topology evidence="1">Single-pass membrane protein</topology>
    </subcellularLocation>
</comment>
<dbReference type="CDD" id="cd16425">
    <property type="entry name" value="TrbF"/>
    <property type="match status" value="1"/>
</dbReference>
<reference evidence="7 8" key="1">
    <citation type="submission" date="2015-03" db="EMBL/GenBank/DDBJ databases">
        <title>Draft genome sequence of Luteibacter yeojuensis strain SU11.</title>
        <authorList>
            <person name="Sulaiman J."/>
            <person name="Priya K."/>
            <person name="Chan K.-G."/>
        </authorList>
    </citation>
    <scope>NUCLEOTIDE SEQUENCE [LARGE SCALE GENOMIC DNA]</scope>
    <source>
        <strain evidence="7 8">SU11</strain>
    </source>
</reference>
<keyword evidence="8" id="KW-1185">Reference proteome</keyword>
<comment type="caution">
    <text evidence="7">The sequence shown here is derived from an EMBL/GenBank/DDBJ whole genome shotgun (WGS) entry which is preliminary data.</text>
</comment>
<keyword evidence="3 5" id="KW-1133">Transmembrane helix</keyword>
<dbReference type="Pfam" id="PF04335">
    <property type="entry name" value="VirB8"/>
    <property type="match status" value="1"/>
</dbReference>
<evidence type="ECO:0000256" key="5">
    <source>
        <dbReference type="SAM" id="Phobius"/>
    </source>
</evidence>
<organism evidence="7 8">
    <name type="scientific">Luteibacter yeojuensis</name>
    <dbReference type="NCBI Taxonomy" id="345309"/>
    <lineage>
        <taxon>Bacteria</taxon>
        <taxon>Pseudomonadati</taxon>
        <taxon>Pseudomonadota</taxon>
        <taxon>Gammaproteobacteria</taxon>
        <taxon>Lysobacterales</taxon>
        <taxon>Rhodanobacteraceae</taxon>
        <taxon>Luteibacter</taxon>
    </lineage>
</organism>
<accession>A0A0F3KXD0</accession>
<dbReference type="PATRIC" id="fig|345309.4.peg.705"/>
<evidence type="ECO:0000256" key="2">
    <source>
        <dbReference type="ARBA" id="ARBA00022692"/>
    </source>
</evidence>
<dbReference type="EMBL" id="JZRB01000014">
    <property type="protein sequence ID" value="KJV35816.1"/>
    <property type="molecule type" value="Genomic_DNA"/>
</dbReference>
<dbReference type="InterPro" id="IPR007430">
    <property type="entry name" value="VirB8"/>
</dbReference>
<dbReference type="OrthoDB" id="9778195at2"/>
<protein>
    <submittedName>
        <fullName evidence="7">Conjugal transfer protein TrbF</fullName>
    </submittedName>
</protein>
<dbReference type="Proteomes" id="UP000033651">
    <property type="component" value="Unassembled WGS sequence"/>
</dbReference>
<evidence type="ECO:0000313" key="7">
    <source>
        <dbReference type="EMBL" id="KJV35816.1"/>
    </source>
</evidence>